<reference evidence="2" key="1">
    <citation type="journal article" date="2021" name="Nat. Commun.">
        <title>Genetic determinants of endophytism in the Arabidopsis root mycobiome.</title>
        <authorList>
            <person name="Mesny F."/>
            <person name="Miyauchi S."/>
            <person name="Thiergart T."/>
            <person name="Pickel B."/>
            <person name="Atanasova L."/>
            <person name="Karlsson M."/>
            <person name="Huettel B."/>
            <person name="Barry K.W."/>
            <person name="Haridas S."/>
            <person name="Chen C."/>
            <person name="Bauer D."/>
            <person name="Andreopoulos W."/>
            <person name="Pangilinan J."/>
            <person name="LaButti K."/>
            <person name="Riley R."/>
            <person name="Lipzen A."/>
            <person name="Clum A."/>
            <person name="Drula E."/>
            <person name="Henrissat B."/>
            <person name="Kohler A."/>
            <person name="Grigoriev I.V."/>
            <person name="Martin F.M."/>
            <person name="Hacquard S."/>
        </authorList>
    </citation>
    <scope>NUCLEOTIDE SEQUENCE</scope>
    <source>
        <strain evidence="2">MPI-CAGE-AT-0147</strain>
    </source>
</reference>
<dbReference type="Proteomes" id="UP000738349">
    <property type="component" value="Unassembled WGS sequence"/>
</dbReference>
<sequence length="386" mass="42935">MTSEHCSRTNYLHSVIRQTNPQWRVCLYCGENLSSSQSQRSSQPRATIDTIDLTDEGQLPSSTGSSDISQHASAPAMLIPTGGGRLISDDLSTAINEGNQSRSQHAQATRKTPKSQPFDLTIFFYTAGYKIASHGLLQTKKYQTGSPHLVSRITHCFITDPVRQFENHAEFVQSLIRSATKDSNYLRLDWQLISNCSTGVASSISTFPDNIYNTTSLVDFLRETHAKIVSPFKFSLILLYPYEATSDNEDPFTPTPTRKGRGRSTQPISSSPTKQPKKSQTGKGKRRRISSIDTSRSGDAKIKLDLKQEPLVKVGNNPVKAENDLLEGDLFVRDNNSFTTEDFLDQELEDETKAGGVQDTIWAEASQEGSKIPEFTMVTRQRTQKS</sequence>
<feature type="region of interest" description="Disordered" evidence="1">
    <location>
        <begin position="364"/>
        <end position="386"/>
    </location>
</feature>
<dbReference type="AlphaFoldDB" id="A0A9P9IBC6"/>
<evidence type="ECO:0000256" key="1">
    <source>
        <dbReference type="SAM" id="MobiDB-lite"/>
    </source>
</evidence>
<feature type="compositionally biased region" description="Low complexity" evidence="1">
    <location>
        <begin position="264"/>
        <end position="281"/>
    </location>
</feature>
<proteinExistence type="predicted"/>
<evidence type="ECO:0000313" key="3">
    <source>
        <dbReference type="Proteomes" id="UP000738349"/>
    </source>
</evidence>
<comment type="caution">
    <text evidence="2">The sequence shown here is derived from an EMBL/GenBank/DDBJ whole genome shotgun (WGS) entry which is preliminary data.</text>
</comment>
<feature type="region of interest" description="Disordered" evidence="1">
    <location>
        <begin position="247"/>
        <end position="296"/>
    </location>
</feature>
<protein>
    <submittedName>
        <fullName evidence="2">Uncharacterized protein</fullName>
    </submittedName>
</protein>
<evidence type="ECO:0000313" key="2">
    <source>
        <dbReference type="EMBL" id="KAH7114631.1"/>
    </source>
</evidence>
<name>A0A9P9IBC6_9HYPO</name>
<dbReference type="OrthoDB" id="5052779at2759"/>
<gene>
    <name evidence="2" type="ORF">EDB81DRAFT_298726</name>
</gene>
<accession>A0A9P9IBC6</accession>
<dbReference type="EMBL" id="JAGMUV010000032">
    <property type="protein sequence ID" value="KAH7114631.1"/>
    <property type="molecule type" value="Genomic_DNA"/>
</dbReference>
<keyword evidence="3" id="KW-1185">Reference proteome</keyword>
<organism evidence="2 3">
    <name type="scientific">Dactylonectria macrodidyma</name>
    <dbReference type="NCBI Taxonomy" id="307937"/>
    <lineage>
        <taxon>Eukaryota</taxon>
        <taxon>Fungi</taxon>
        <taxon>Dikarya</taxon>
        <taxon>Ascomycota</taxon>
        <taxon>Pezizomycotina</taxon>
        <taxon>Sordariomycetes</taxon>
        <taxon>Hypocreomycetidae</taxon>
        <taxon>Hypocreales</taxon>
        <taxon>Nectriaceae</taxon>
        <taxon>Dactylonectria</taxon>
    </lineage>
</organism>